<keyword evidence="2" id="KW-1185">Reference proteome</keyword>
<dbReference type="RefSeq" id="WP_260115852.1">
    <property type="nucleotide sequence ID" value="NZ_CP093360.1"/>
</dbReference>
<organism evidence="1 2">
    <name type="scientific">Nicoliella spurrieriana</name>
    <dbReference type="NCBI Taxonomy" id="2925830"/>
    <lineage>
        <taxon>Bacteria</taxon>
        <taxon>Bacillati</taxon>
        <taxon>Bacillota</taxon>
        <taxon>Bacilli</taxon>
        <taxon>Lactobacillales</taxon>
        <taxon>Lactobacillaceae</taxon>
        <taxon>Nicoliella</taxon>
    </lineage>
</organism>
<gene>
    <name evidence="1" type="ORF">MOO44_01610</name>
</gene>
<accession>A0A976RQM4</accession>
<dbReference type="Pfam" id="PF07751">
    <property type="entry name" value="Abi_2"/>
    <property type="match status" value="1"/>
</dbReference>
<evidence type="ECO:0000313" key="2">
    <source>
        <dbReference type="Proteomes" id="UP000831181"/>
    </source>
</evidence>
<name>A0A976RQM4_9LACO</name>
<protein>
    <submittedName>
        <fullName evidence="1">Abi family protein</fullName>
    </submittedName>
</protein>
<reference evidence="1" key="1">
    <citation type="journal article" date="2022" name="Int. J. Syst. Evol. Microbiol.">
        <title>Apilactobacillus apisilvae sp. nov., Nicolia spurrieriana gen. nov. sp. nov., Bombilactobacillus folatiphilus sp. nov. and Bombilactobacillus thymidiniphilus sp. nov., four new lactic acid bacterial isolates from stingless bees Tetragonula carbonaria and Austroplebeia australis.</title>
        <authorList>
            <person name="Oliphant S.A."/>
            <person name="Watson-Haigh N.S."/>
            <person name="Sumby K.M."/>
            <person name="Gardner J."/>
            <person name="Groom S."/>
            <person name="Jiranek V."/>
        </authorList>
    </citation>
    <scope>NUCLEOTIDE SEQUENCE</scope>
    <source>
        <strain evidence="1">SGEP1_A5</strain>
    </source>
</reference>
<evidence type="ECO:0000313" key="1">
    <source>
        <dbReference type="EMBL" id="UQS86044.1"/>
    </source>
</evidence>
<dbReference type="EMBL" id="CP093360">
    <property type="protein sequence ID" value="UQS86044.1"/>
    <property type="molecule type" value="Genomic_DNA"/>
</dbReference>
<dbReference type="KEGG" id="lbe:MOO44_01610"/>
<dbReference type="Proteomes" id="UP000831181">
    <property type="component" value="Plasmid p1unnamed"/>
</dbReference>
<keyword evidence="1" id="KW-0614">Plasmid</keyword>
<sequence>MTTPRNLAYKQQMKQLASLGMIINSKEFKKPINFEIIGYYKIKEFSLPFLHKGSYNGIRLKSIANRFYLDKNLRMHFLQAIEKIELSLKIKLSYLFTNKYQDFGYLDFKNWFNKASGNDFIKKQELLFKKKIRHSMKKASNPEYKNKFNLNKEGLPSAWFGISLLMFGDIEFIIKNLSRKNAIKLAKEYHLDYKTLLSVVGLVHLARNICCHNQNLVDVKIKTQLNINKLFRNANKILSEYSSKQGRMDMNGLAMVTMCVKYMVDEIDPNYDWDDIISDIVALAHPVSKNGGELYHHMGFKSARSLRNLFPKNKRDLKEAQRRVS</sequence>
<geneLocation type="plasmid" evidence="1 2">
    <name>p1unnamed</name>
</geneLocation>
<dbReference type="AlphaFoldDB" id="A0A976RQM4"/>
<dbReference type="InterPro" id="IPR011664">
    <property type="entry name" value="Abi_system_AbiD/AbiF-like"/>
</dbReference>
<proteinExistence type="predicted"/>